<evidence type="ECO:0000313" key="4">
    <source>
        <dbReference type="EMBL" id="KAA0052071.1"/>
    </source>
</evidence>
<gene>
    <name evidence="5" type="ORF">E5676_scaffold1371G00260</name>
    <name evidence="4" type="ORF">E6C27_scaffold578G00400</name>
</gene>
<sequence length="530" mass="59772">MHSIVSATSVSSILVKGNGGIGCQITMVHFKANSRRRPPKNLLCPRRAKLPPDPAVNQFLNNKTSAPSPSFTDLISSKIFQDEHEEIHAYDYTKDTDVVWDSDEIEAISSLFQGRIPQKPGKLNRERPLPLPLPHKLRPPRLPNPKIRPTTTVSSRALLSKKVYKRPDFLIGLARAIRDLSPEENVSKVLNRWGPFLQKGSLSLTIKELGHMGLPDRALKTFCWVQEQRRLFPDDRVLASTVEVLSRNHELKVPVNLEEFTKLASRGVLEAMMRGFIKGGSLNLAWKLLVAAKKGKRMLDPSVYVKLILELGKNPDKNVLVLTLLEELGQREALKLNQQDSTTIIKVCTRLRKFEIAEKLYCWYVESGHEPSMVMYTALVHSRYSDRKYREALSLVWEMESANCPFDLPAYNVVIKLFVALGDLSRAVRYFAKLKEAGFSPTYDVYRNMITIYLVSGSYSHYSCASGTKTSLLLFLVVEKVSIPGRMGNAKQALAVIIDKLGDIEEAVEFVSLQHDDELWAELIKLSSQG</sequence>
<evidence type="ECO:0000256" key="1">
    <source>
        <dbReference type="ARBA" id="ARBA00022737"/>
    </source>
</evidence>
<feature type="repeat" description="PPR" evidence="2">
    <location>
        <begin position="407"/>
        <end position="441"/>
    </location>
</feature>
<dbReference type="EMBL" id="SSTE01011117">
    <property type="protein sequence ID" value="KAA0052071.1"/>
    <property type="molecule type" value="Genomic_DNA"/>
</dbReference>
<evidence type="ECO:0000313" key="6">
    <source>
        <dbReference type="Proteomes" id="UP000321393"/>
    </source>
</evidence>
<evidence type="ECO:0000256" key="3">
    <source>
        <dbReference type="SAM" id="MobiDB-lite"/>
    </source>
</evidence>
<comment type="caution">
    <text evidence="5">The sequence shown here is derived from an EMBL/GenBank/DDBJ whole genome shotgun (WGS) entry which is preliminary data.</text>
</comment>
<dbReference type="Proteomes" id="UP000321947">
    <property type="component" value="Unassembled WGS sequence"/>
</dbReference>
<dbReference type="PROSITE" id="PS51375">
    <property type="entry name" value="PPR"/>
    <property type="match status" value="1"/>
</dbReference>
<evidence type="ECO:0000313" key="7">
    <source>
        <dbReference type="Proteomes" id="UP000321947"/>
    </source>
</evidence>
<dbReference type="PANTHER" id="PTHR47930">
    <property type="entry name" value="YALI0C12947P"/>
    <property type="match status" value="1"/>
</dbReference>
<evidence type="ECO:0000256" key="2">
    <source>
        <dbReference type="PROSITE-ProRule" id="PRU00708"/>
    </source>
</evidence>
<dbReference type="Pfam" id="PF23556">
    <property type="entry name" value="TPR_Vps41"/>
    <property type="match status" value="1"/>
</dbReference>
<evidence type="ECO:0000313" key="5">
    <source>
        <dbReference type="EMBL" id="TYK00686.1"/>
    </source>
</evidence>
<dbReference type="InterPro" id="IPR011990">
    <property type="entry name" value="TPR-like_helical_dom_sf"/>
</dbReference>
<proteinExistence type="predicted"/>
<dbReference type="Gene3D" id="1.25.40.10">
    <property type="entry name" value="Tetratricopeptide repeat domain"/>
    <property type="match status" value="2"/>
</dbReference>
<dbReference type="OrthoDB" id="778140at2759"/>
<keyword evidence="1" id="KW-0677">Repeat</keyword>
<reference evidence="6 7" key="1">
    <citation type="submission" date="2019-08" db="EMBL/GenBank/DDBJ databases">
        <title>Draft genome sequences of two oriental melons (Cucumis melo L. var makuwa).</title>
        <authorList>
            <person name="Kwon S.-Y."/>
        </authorList>
    </citation>
    <scope>NUCLEOTIDE SEQUENCE [LARGE SCALE GENOMIC DNA]</scope>
    <source>
        <strain evidence="7">cv. Chang Bougi</strain>
        <strain evidence="6">cv. SW 3</strain>
        <tissue evidence="5">Leaf</tissue>
    </source>
</reference>
<dbReference type="Proteomes" id="UP000321393">
    <property type="component" value="Unassembled WGS sequence"/>
</dbReference>
<organism evidence="5 7">
    <name type="scientific">Cucumis melo var. makuwa</name>
    <name type="common">Oriental melon</name>
    <dbReference type="NCBI Taxonomy" id="1194695"/>
    <lineage>
        <taxon>Eukaryota</taxon>
        <taxon>Viridiplantae</taxon>
        <taxon>Streptophyta</taxon>
        <taxon>Embryophyta</taxon>
        <taxon>Tracheophyta</taxon>
        <taxon>Spermatophyta</taxon>
        <taxon>Magnoliopsida</taxon>
        <taxon>eudicotyledons</taxon>
        <taxon>Gunneridae</taxon>
        <taxon>Pentapetalae</taxon>
        <taxon>rosids</taxon>
        <taxon>fabids</taxon>
        <taxon>Cucurbitales</taxon>
        <taxon>Cucurbitaceae</taxon>
        <taxon>Benincaseae</taxon>
        <taxon>Cucumis</taxon>
    </lineage>
</organism>
<dbReference type="AlphaFoldDB" id="A0A5D3BQZ3"/>
<feature type="region of interest" description="Disordered" evidence="3">
    <location>
        <begin position="116"/>
        <end position="149"/>
    </location>
</feature>
<dbReference type="InterPro" id="IPR002885">
    <property type="entry name" value="PPR_rpt"/>
</dbReference>
<dbReference type="NCBIfam" id="TIGR00756">
    <property type="entry name" value="PPR"/>
    <property type="match status" value="1"/>
</dbReference>
<accession>A0A5D3BQZ3</accession>
<dbReference type="EMBL" id="SSTD01016690">
    <property type="protein sequence ID" value="TYK00686.1"/>
    <property type="molecule type" value="Genomic_DNA"/>
</dbReference>
<name>A0A5D3BQZ3_CUCMM</name>
<protein>
    <submittedName>
        <fullName evidence="5">Pentatricopeptide repeat-containing protein</fullName>
    </submittedName>
</protein>
<dbReference type="PANTHER" id="PTHR47930:SF2">
    <property type="entry name" value="PENTATRICOPEPTIDE REPEAT PROTEIN (AFU_ORTHOLOGUE AFUA_8G04250)"/>
    <property type="match status" value="1"/>
</dbReference>
<dbReference type="Pfam" id="PF13812">
    <property type="entry name" value="PPR_3"/>
    <property type="match status" value="1"/>
</dbReference>